<dbReference type="Pfam" id="PF13463">
    <property type="entry name" value="HTH_27"/>
    <property type="match status" value="1"/>
</dbReference>
<dbReference type="InterPro" id="IPR036388">
    <property type="entry name" value="WH-like_DNA-bd_sf"/>
</dbReference>
<reference evidence="2 3" key="1">
    <citation type="submission" date="2023-06" db="EMBL/GenBank/DDBJ databases">
        <title>Altererythrobacter rubellus NBRC 112769 genome.</title>
        <authorList>
            <person name="Zhang K."/>
        </authorList>
    </citation>
    <scope>NUCLEOTIDE SEQUENCE [LARGE SCALE GENOMIC DNA]</scope>
    <source>
        <strain evidence="2 3">NBRC 112769</strain>
    </source>
</reference>
<proteinExistence type="predicted"/>
<dbReference type="GO" id="GO:0003700">
    <property type="term" value="F:DNA-binding transcription factor activity"/>
    <property type="evidence" value="ECO:0007669"/>
    <property type="project" value="InterPro"/>
</dbReference>
<organism evidence="2 3">
    <name type="scientific">Altererythrobacter rubellus</name>
    <dbReference type="NCBI Taxonomy" id="2173831"/>
    <lineage>
        <taxon>Bacteria</taxon>
        <taxon>Pseudomonadati</taxon>
        <taxon>Pseudomonadota</taxon>
        <taxon>Alphaproteobacteria</taxon>
        <taxon>Sphingomonadales</taxon>
        <taxon>Erythrobacteraceae</taxon>
        <taxon>Altererythrobacter</taxon>
    </lineage>
</organism>
<name>A0A9Y2F2J8_9SPHN</name>
<dbReference type="RefSeq" id="WP_285976231.1">
    <property type="nucleotide sequence ID" value="NZ_CP127221.1"/>
</dbReference>
<dbReference type="InterPro" id="IPR000835">
    <property type="entry name" value="HTH_MarR-typ"/>
</dbReference>
<feature type="domain" description="HTH marR-type" evidence="1">
    <location>
        <begin position="26"/>
        <end position="90"/>
    </location>
</feature>
<evidence type="ECO:0000259" key="1">
    <source>
        <dbReference type="Pfam" id="PF13463"/>
    </source>
</evidence>
<evidence type="ECO:0000313" key="2">
    <source>
        <dbReference type="EMBL" id="WIW95919.1"/>
    </source>
</evidence>
<sequence length="100" mass="10910">MNLVNLLVALRRLPPLGTLTGDEERLLFELKALEDSEETLTVSHVYDLLEGKSGSTSYRILTSLKEKGLVSISSDPNDGRKRFISFTPSAEAVFSALGSP</sequence>
<dbReference type="SUPFAM" id="SSF46785">
    <property type="entry name" value="Winged helix' DNA-binding domain"/>
    <property type="match status" value="1"/>
</dbReference>
<dbReference type="Gene3D" id="1.10.10.10">
    <property type="entry name" value="Winged helix-like DNA-binding domain superfamily/Winged helix DNA-binding domain"/>
    <property type="match status" value="1"/>
</dbReference>
<dbReference type="EMBL" id="CP127221">
    <property type="protein sequence ID" value="WIW95919.1"/>
    <property type="molecule type" value="Genomic_DNA"/>
</dbReference>
<dbReference type="GO" id="GO:0003677">
    <property type="term" value="F:DNA binding"/>
    <property type="evidence" value="ECO:0007669"/>
    <property type="project" value="UniProtKB-KW"/>
</dbReference>
<gene>
    <name evidence="2" type="ORF">QQX03_02085</name>
</gene>
<protein>
    <submittedName>
        <fullName evidence="2">Winged helix DNA-binding protein</fullName>
    </submittedName>
</protein>
<dbReference type="InterPro" id="IPR036390">
    <property type="entry name" value="WH_DNA-bd_sf"/>
</dbReference>
<keyword evidence="2" id="KW-0238">DNA-binding</keyword>
<keyword evidence="3" id="KW-1185">Reference proteome</keyword>
<accession>A0A9Y2F2J8</accession>
<dbReference type="KEGG" id="arue:QQX03_02085"/>
<dbReference type="Proteomes" id="UP001231445">
    <property type="component" value="Chromosome"/>
</dbReference>
<dbReference type="AlphaFoldDB" id="A0A9Y2F2J8"/>
<evidence type="ECO:0000313" key="3">
    <source>
        <dbReference type="Proteomes" id="UP001231445"/>
    </source>
</evidence>